<sequence>MALSELVKSLMEKRNANVPPGPFNVTTGFVREARGAVIIDVDGREIIDFAGGIGVMNVGHSHPKVIDAIKDQAEKYVHPCFHVMMYEPYVELAERLNSLTPGDFPKMTMFANSGAEAVENAVKIARYATGRSAIICFDNAFHGRTLLAMSLTSKVKPYKFGFGPFAPEIYRMPFAYCYRCHFGLKYPSCNIVCADYLEEFFISQVAPECTAAIIAEPIQGEGGFITPPPEYFQKIKAICDKYGILLIIDEVQSGMGRTGKLFAIEHWNVVPDIITMAKSLAAGMPLSAVTGRADIMSKPHVGGLGGTYGGNPVACRAALAVLEILLEDGLLQRAEVLGQKILEGMQELQKNHEIIGDVRGKGPMLAMELVRDRVTKEPATEEAKKLVQICFEKGLLILSCGAFGNVIRTLMPLVITDEQLEQGFSILDDALKELTT</sequence>
<dbReference type="Gene3D" id="3.40.640.10">
    <property type="entry name" value="Type I PLP-dependent aspartate aminotransferase-like (Major domain)"/>
    <property type="match status" value="1"/>
</dbReference>
<dbReference type="GO" id="GO:0009448">
    <property type="term" value="P:gamma-aminobutyric acid metabolic process"/>
    <property type="evidence" value="ECO:0007669"/>
    <property type="project" value="InterPro"/>
</dbReference>
<comment type="cofactor">
    <cofactor evidence="1">
        <name>pyridoxal 5'-phosphate</name>
        <dbReference type="ChEBI" id="CHEBI:597326"/>
    </cofactor>
</comment>
<accession>A0A7C0WSB6</accession>
<dbReference type="Pfam" id="PF00202">
    <property type="entry name" value="Aminotran_3"/>
    <property type="match status" value="1"/>
</dbReference>
<dbReference type="Gene3D" id="3.90.1150.10">
    <property type="entry name" value="Aspartate Aminotransferase, domain 1"/>
    <property type="match status" value="1"/>
</dbReference>
<dbReference type="InterPro" id="IPR004632">
    <property type="entry name" value="4NH2But_aminotransferase_bac"/>
</dbReference>
<dbReference type="EC" id="2.6.1.19" evidence="7"/>
<dbReference type="GO" id="GO:0030170">
    <property type="term" value="F:pyridoxal phosphate binding"/>
    <property type="evidence" value="ECO:0007669"/>
    <property type="project" value="InterPro"/>
</dbReference>
<evidence type="ECO:0000256" key="1">
    <source>
        <dbReference type="ARBA" id="ARBA00001933"/>
    </source>
</evidence>
<organism evidence="7">
    <name type="scientific">Thermodesulforhabdus norvegica</name>
    <dbReference type="NCBI Taxonomy" id="39841"/>
    <lineage>
        <taxon>Bacteria</taxon>
        <taxon>Pseudomonadati</taxon>
        <taxon>Thermodesulfobacteriota</taxon>
        <taxon>Syntrophobacteria</taxon>
        <taxon>Syntrophobacterales</taxon>
        <taxon>Thermodesulforhabdaceae</taxon>
        <taxon>Thermodesulforhabdus</taxon>
    </lineage>
</organism>
<evidence type="ECO:0000256" key="4">
    <source>
        <dbReference type="ARBA" id="ARBA00022679"/>
    </source>
</evidence>
<keyword evidence="5 6" id="KW-0663">Pyridoxal phosphate</keyword>
<gene>
    <name evidence="7" type="primary">gabT</name>
    <name evidence="7" type="ORF">ENG14_04505</name>
</gene>
<dbReference type="InterPro" id="IPR049704">
    <property type="entry name" value="Aminotrans_3_PPA_site"/>
</dbReference>
<dbReference type="FunFam" id="3.40.640.10:FF:000013">
    <property type="entry name" value="4-aminobutyrate aminotransferase"/>
    <property type="match status" value="1"/>
</dbReference>
<dbReference type="PROSITE" id="PS00600">
    <property type="entry name" value="AA_TRANSFER_CLASS_3"/>
    <property type="match status" value="1"/>
</dbReference>
<dbReference type="NCBIfam" id="TIGR00700">
    <property type="entry name" value="GABAtrnsam"/>
    <property type="match status" value="1"/>
</dbReference>
<dbReference type="AlphaFoldDB" id="A0A7C0WSB6"/>
<dbReference type="InterPro" id="IPR005814">
    <property type="entry name" value="Aminotrans_3"/>
</dbReference>
<name>A0A7C0WSB6_9BACT</name>
<comment type="similarity">
    <text evidence="2 6">Belongs to the class-III pyridoxal-phosphate-dependent aminotransferase family.</text>
</comment>
<dbReference type="InterPro" id="IPR015422">
    <property type="entry name" value="PyrdxlP-dep_Trfase_small"/>
</dbReference>
<dbReference type="GO" id="GO:0042802">
    <property type="term" value="F:identical protein binding"/>
    <property type="evidence" value="ECO:0007669"/>
    <property type="project" value="TreeGrafter"/>
</dbReference>
<evidence type="ECO:0000256" key="6">
    <source>
        <dbReference type="RuleBase" id="RU003560"/>
    </source>
</evidence>
<evidence type="ECO:0000256" key="3">
    <source>
        <dbReference type="ARBA" id="ARBA00022576"/>
    </source>
</evidence>
<dbReference type="PIRSF" id="PIRSF000521">
    <property type="entry name" value="Transaminase_4ab_Lys_Orn"/>
    <property type="match status" value="1"/>
</dbReference>
<proteinExistence type="inferred from homology"/>
<dbReference type="SUPFAM" id="SSF53383">
    <property type="entry name" value="PLP-dependent transferases"/>
    <property type="match status" value="1"/>
</dbReference>
<dbReference type="GO" id="GO:0034386">
    <property type="term" value="F:4-aminobutyrate:2-oxoglutarate transaminase activity"/>
    <property type="evidence" value="ECO:0007669"/>
    <property type="project" value="UniProtKB-EC"/>
</dbReference>
<dbReference type="InterPro" id="IPR015421">
    <property type="entry name" value="PyrdxlP-dep_Trfase_major"/>
</dbReference>
<dbReference type="InterPro" id="IPR015424">
    <property type="entry name" value="PyrdxlP-dep_Trfase"/>
</dbReference>
<dbReference type="PANTHER" id="PTHR11986:SF58">
    <property type="entry name" value="LEUCINE_METHIONINE RACEMASE"/>
    <property type="match status" value="1"/>
</dbReference>
<keyword evidence="3 7" id="KW-0032">Aminotransferase</keyword>
<dbReference type="InterPro" id="IPR050103">
    <property type="entry name" value="Class-III_PLP-dep_AT"/>
</dbReference>
<comment type="caution">
    <text evidence="7">The sequence shown here is derived from an EMBL/GenBank/DDBJ whole genome shotgun (WGS) entry which is preliminary data.</text>
</comment>
<dbReference type="PANTHER" id="PTHR11986">
    <property type="entry name" value="AMINOTRANSFERASE CLASS III"/>
    <property type="match status" value="1"/>
</dbReference>
<dbReference type="Proteomes" id="UP000886355">
    <property type="component" value="Unassembled WGS sequence"/>
</dbReference>
<keyword evidence="4 7" id="KW-0808">Transferase</keyword>
<evidence type="ECO:0000256" key="2">
    <source>
        <dbReference type="ARBA" id="ARBA00008954"/>
    </source>
</evidence>
<evidence type="ECO:0000256" key="5">
    <source>
        <dbReference type="ARBA" id="ARBA00022898"/>
    </source>
</evidence>
<evidence type="ECO:0000313" key="7">
    <source>
        <dbReference type="EMBL" id="HDL90144.1"/>
    </source>
</evidence>
<reference evidence="7" key="1">
    <citation type="journal article" date="2020" name="mSystems">
        <title>Genome- and Community-Level Interaction Insights into Carbon Utilization and Element Cycling Functions of Hydrothermarchaeota in Hydrothermal Sediment.</title>
        <authorList>
            <person name="Zhou Z."/>
            <person name="Liu Y."/>
            <person name="Xu W."/>
            <person name="Pan J."/>
            <person name="Luo Z.H."/>
            <person name="Li M."/>
        </authorList>
    </citation>
    <scope>NUCLEOTIDE SEQUENCE [LARGE SCALE GENOMIC DNA]</scope>
    <source>
        <strain evidence="7">HyVt-19</strain>
    </source>
</reference>
<dbReference type="CDD" id="cd00610">
    <property type="entry name" value="OAT_like"/>
    <property type="match status" value="1"/>
</dbReference>
<protein>
    <submittedName>
        <fullName evidence="7">4-aminobutyrate--2-oxoglutarate transaminase</fullName>
        <ecNumber evidence="7">2.6.1.19</ecNumber>
    </submittedName>
</protein>
<dbReference type="EMBL" id="DQZW01000212">
    <property type="protein sequence ID" value="HDL90144.1"/>
    <property type="molecule type" value="Genomic_DNA"/>
</dbReference>